<dbReference type="EC" id="2.7.7.7" evidence="2"/>
<dbReference type="GO" id="GO:0009411">
    <property type="term" value="P:response to UV"/>
    <property type="evidence" value="ECO:0007669"/>
    <property type="project" value="TreeGrafter"/>
</dbReference>
<dbReference type="GO" id="GO:0042276">
    <property type="term" value="P:error-prone translesion synthesis"/>
    <property type="evidence" value="ECO:0007669"/>
    <property type="project" value="InterPro"/>
</dbReference>
<dbReference type="GO" id="GO:0031297">
    <property type="term" value="P:replication fork processing"/>
    <property type="evidence" value="ECO:0007669"/>
    <property type="project" value="TreeGrafter"/>
</dbReference>
<evidence type="ECO:0000256" key="7">
    <source>
        <dbReference type="ARBA" id="ARBA00047303"/>
    </source>
</evidence>
<dbReference type="EC" id="2.7.7.102" evidence="6"/>
<evidence type="ECO:0000313" key="8">
    <source>
        <dbReference type="Proteomes" id="UP000695007"/>
    </source>
</evidence>
<evidence type="ECO:0000256" key="2">
    <source>
        <dbReference type="ARBA" id="ARBA00012417"/>
    </source>
</evidence>
<comment type="similarity">
    <text evidence="1">Belongs to the eukaryotic-type primase small subunit family.</text>
</comment>
<comment type="catalytic activity">
    <reaction evidence="7">
        <text>DNA(n) + a 2'-deoxyribonucleoside 5'-triphosphate = DNA(n+1) + diphosphate</text>
        <dbReference type="Rhea" id="RHEA:22508"/>
        <dbReference type="Rhea" id="RHEA-COMP:17339"/>
        <dbReference type="Rhea" id="RHEA-COMP:17340"/>
        <dbReference type="ChEBI" id="CHEBI:33019"/>
        <dbReference type="ChEBI" id="CHEBI:61560"/>
        <dbReference type="ChEBI" id="CHEBI:173112"/>
        <dbReference type="EC" id="2.7.7.7"/>
    </reaction>
    <physiologicalReaction direction="left-to-right" evidence="7">
        <dbReference type="Rhea" id="RHEA:22509"/>
    </physiologicalReaction>
</comment>
<dbReference type="KEGG" id="csol:105361826"/>
<dbReference type="GO" id="GO:0003887">
    <property type="term" value="F:DNA-directed DNA polymerase activity"/>
    <property type="evidence" value="ECO:0007669"/>
    <property type="project" value="UniProtKB-KW"/>
</dbReference>
<dbReference type="AlphaFoldDB" id="A0AAJ6YG28"/>
<evidence type="ECO:0000256" key="6">
    <source>
        <dbReference type="ARBA" id="ARBA00044768"/>
    </source>
</evidence>
<dbReference type="RefSeq" id="XP_011497411.1">
    <property type="nucleotide sequence ID" value="XM_011499109.1"/>
</dbReference>
<dbReference type="GO" id="GO:0003682">
    <property type="term" value="F:chromatin binding"/>
    <property type="evidence" value="ECO:0007669"/>
    <property type="project" value="TreeGrafter"/>
</dbReference>
<evidence type="ECO:0000256" key="4">
    <source>
        <dbReference type="ARBA" id="ARBA00026139"/>
    </source>
</evidence>
<dbReference type="Proteomes" id="UP000695007">
    <property type="component" value="Unplaced"/>
</dbReference>
<evidence type="ECO:0000256" key="1">
    <source>
        <dbReference type="ARBA" id="ARBA00009762"/>
    </source>
</evidence>
<evidence type="ECO:0000256" key="5">
    <source>
        <dbReference type="ARBA" id="ARBA00044677"/>
    </source>
</evidence>
<organism evidence="8 9">
    <name type="scientific">Ceratosolen solmsi marchali</name>
    <dbReference type="NCBI Taxonomy" id="326594"/>
    <lineage>
        <taxon>Eukaryota</taxon>
        <taxon>Metazoa</taxon>
        <taxon>Ecdysozoa</taxon>
        <taxon>Arthropoda</taxon>
        <taxon>Hexapoda</taxon>
        <taxon>Insecta</taxon>
        <taxon>Pterygota</taxon>
        <taxon>Neoptera</taxon>
        <taxon>Endopterygota</taxon>
        <taxon>Hymenoptera</taxon>
        <taxon>Apocrita</taxon>
        <taxon>Proctotrupomorpha</taxon>
        <taxon>Chalcidoidea</taxon>
        <taxon>Agaonidae</taxon>
        <taxon>Agaoninae</taxon>
        <taxon>Ceratosolen</taxon>
    </lineage>
</organism>
<sequence length="447" mass="52493">MNEQGNVPIVSGKFYGTSLNGIYDDLEKRIEQTKRQQPANIEYKPKSLLQPSRYKEEFWKQNEALANAIEFGNDDVLCCFVFQNELGKRRFIVTHPEDMWEDFEHVPMEKRVFYEVIPENLPCFLYYDIEFETDINKDKDGIKMTSTLIDITCEYIAKYWNYRCEKSVVINLDSSRDGKFSKHLIFSTKDVAFKNNFEVGCLVKKICFDIISLVSSENSENDILSKFNKSELEELFVKTTKGKKLFVDLNVYTKNRHFRIYKATKWGKNSHLVHAKDCKCHWNKKSRKSNDFDLFINSLLSYLPNAKKLGILSFNDPKSLQIQHYSQSIKAQTKQCSNSKLYSEASYNSLNNFISNLIKPGRIRDMKHIANNHVIFEIVGNRFCQNIGRWHKSNNIYFVIDLNKKVMYQKCHDEDCQYFTSVPKKLPVEVAFYFEDETDCLFSTIED</sequence>
<accession>A0AAJ6YG28</accession>
<evidence type="ECO:0000313" key="9">
    <source>
        <dbReference type="RefSeq" id="XP_011497411.1"/>
    </source>
</evidence>
<comment type="catalytic activity">
    <reaction evidence="5">
        <text>ssDNA + n NTP = ssDNA/pppN(pN)n-1 hybrid + (n-1) diphosphate.</text>
        <dbReference type="EC" id="2.7.7.102"/>
    </reaction>
</comment>
<dbReference type="GO" id="GO:0005634">
    <property type="term" value="C:nucleus"/>
    <property type="evidence" value="ECO:0007669"/>
    <property type="project" value="TreeGrafter"/>
</dbReference>
<dbReference type="GO" id="GO:0006264">
    <property type="term" value="P:mitochondrial DNA replication"/>
    <property type="evidence" value="ECO:0007669"/>
    <property type="project" value="TreeGrafter"/>
</dbReference>
<dbReference type="InterPro" id="IPR044917">
    <property type="entry name" value="PRIMPOL"/>
</dbReference>
<dbReference type="Pfam" id="PF03121">
    <property type="entry name" value="Herpes_UL52"/>
    <property type="match status" value="1"/>
</dbReference>
<name>A0AAJ6YG28_9HYME</name>
<keyword evidence="3" id="KW-0808">Transferase</keyword>
<dbReference type="GeneID" id="105361826"/>
<gene>
    <name evidence="9" type="primary">LOC105361826</name>
</gene>
<dbReference type="GO" id="GO:0005759">
    <property type="term" value="C:mitochondrial matrix"/>
    <property type="evidence" value="ECO:0007669"/>
    <property type="project" value="TreeGrafter"/>
</dbReference>
<keyword evidence="3" id="KW-0239">DNA-directed DNA polymerase</keyword>
<dbReference type="PANTHER" id="PTHR31399">
    <property type="entry name" value="DNA-DIRECTED PRIMASE / POLYMERASE PROTEIN"/>
    <property type="match status" value="1"/>
</dbReference>
<evidence type="ECO:0000256" key="3">
    <source>
        <dbReference type="ARBA" id="ARBA00022932"/>
    </source>
</evidence>
<keyword evidence="3" id="KW-0548">Nucleotidyltransferase</keyword>
<protein>
    <recommendedName>
        <fullName evidence="4">DNA-directed primase/polymerase protein</fullName>
        <ecNumber evidence="6">2.7.7.102</ecNumber>
        <ecNumber evidence="2">2.7.7.7</ecNumber>
    </recommendedName>
</protein>
<reference evidence="9" key="1">
    <citation type="submission" date="2025-08" db="UniProtKB">
        <authorList>
            <consortium name="RefSeq"/>
        </authorList>
    </citation>
    <scope>IDENTIFICATION</scope>
</reference>
<dbReference type="PANTHER" id="PTHR31399:SF0">
    <property type="entry name" value="DNA-DIRECTED PRIMASE_POLYMERASE PROTEIN"/>
    <property type="match status" value="1"/>
</dbReference>
<proteinExistence type="inferred from homology"/>
<keyword evidence="8" id="KW-1185">Reference proteome</keyword>